<keyword evidence="1" id="KW-0812">Transmembrane</keyword>
<accession>A0AB40CG35</accession>
<dbReference type="RefSeq" id="XP_039137731.1">
    <property type="nucleotide sequence ID" value="XM_039281797.1"/>
</dbReference>
<name>A0AB40CG35_DIOCR</name>
<evidence type="ECO:0000256" key="1">
    <source>
        <dbReference type="SAM" id="Phobius"/>
    </source>
</evidence>
<feature type="transmembrane region" description="Helical" evidence="1">
    <location>
        <begin position="517"/>
        <end position="541"/>
    </location>
</feature>
<dbReference type="AlphaFoldDB" id="A0AB40CG35"/>
<dbReference type="Pfam" id="PF03140">
    <property type="entry name" value="DUF247"/>
    <property type="match status" value="2"/>
</dbReference>
<dbReference type="PANTHER" id="PTHR31170:SF18">
    <property type="entry name" value="(WILD MALAYSIAN BANANA) HYPOTHETICAL PROTEIN"/>
    <property type="match status" value="1"/>
</dbReference>
<proteinExistence type="predicted"/>
<keyword evidence="2" id="KW-1185">Reference proteome</keyword>
<evidence type="ECO:0000313" key="2">
    <source>
        <dbReference type="Proteomes" id="UP001515500"/>
    </source>
</evidence>
<organism evidence="2 3">
    <name type="scientific">Dioscorea cayennensis subsp. rotundata</name>
    <name type="common">White Guinea yam</name>
    <name type="synonym">Dioscorea rotundata</name>
    <dbReference type="NCBI Taxonomy" id="55577"/>
    <lineage>
        <taxon>Eukaryota</taxon>
        <taxon>Viridiplantae</taxon>
        <taxon>Streptophyta</taxon>
        <taxon>Embryophyta</taxon>
        <taxon>Tracheophyta</taxon>
        <taxon>Spermatophyta</taxon>
        <taxon>Magnoliopsida</taxon>
        <taxon>Liliopsida</taxon>
        <taxon>Dioscoreales</taxon>
        <taxon>Dioscoreaceae</taxon>
        <taxon>Dioscorea</taxon>
    </lineage>
</organism>
<sequence>MTTSTRDSHEINIEPEGLLLIIEVAKQELNFFEKQMMKWSIFQLTPWPVSIPIIPSARIGPFYQQNFLQVAFKKSGPVLRFLLLINKPLEYVMMEMREVVEELRAHYSFLEDVWRNDAKFVQLMVYDGCRILGLLRDHDERSLLYDRYYGTHKASHRPIPELQAIVLLDNQVPLLAVKMLLQVEARSRNKRPPIDKEINNLVFKFLGMDDMVDKTQTLGLHILDLYRKGIIGPLTTATNDNTNESGGLPIQRRPDSLQPFPSERGKILSAVKLQESGVTFKKSLSNKITDISFDKDKGILSLPLFFIDVATWPTFLSLMIFEACRVGPHTRLQYQLQETIKELQRQFFEQDQRADQQVPDQQVQREIDELIEREILPKLFMGTPCEQVIPWQLPKEHLQLLLHKLQSQAHISQIRQLEGYGEHVTSYIFFMRELIESDSDVRLLKSKGIIFLDDENELAAVQLLKILTTVVHYPTANIKKLRREVNEYSQRKMNRLVKTRVNRWLNILMNLYFDNPWSTIAVIGGVMILVLTCLQTFYSFLSYEYPKGG</sequence>
<dbReference type="GeneID" id="120275269"/>
<keyword evidence="1" id="KW-1133">Transmembrane helix</keyword>
<dbReference type="InterPro" id="IPR004158">
    <property type="entry name" value="DUF247_pln"/>
</dbReference>
<protein>
    <submittedName>
        <fullName evidence="3">Uncharacterized protein LOC120275269</fullName>
    </submittedName>
</protein>
<reference evidence="3" key="1">
    <citation type="submission" date="2025-08" db="UniProtKB">
        <authorList>
            <consortium name="RefSeq"/>
        </authorList>
    </citation>
    <scope>IDENTIFICATION</scope>
</reference>
<dbReference type="PANTHER" id="PTHR31170">
    <property type="entry name" value="BNAC04G53230D PROTEIN"/>
    <property type="match status" value="1"/>
</dbReference>
<keyword evidence="1" id="KW-0472">Membrane</keyword>
<evidence type="ECO:0000313" key="3">
    <source>
        <dbReference type="RefSeq" id="XP_039137731.1"/>
    </source>
</evidence>
<gene>
    <name evidence="3" type="primary">LOC120275269</name>
</gene>
<dbReference type="Proteomes" id="UP001515500">
    <property type="component" value="Chromosome 14"/>
</dbReference>